<feature type="transmembrane region" description="Helical" evidence="5">
    <location>
        <begin position="354"/>
        <end position="378"/>
    </location>
</feature>
<feature type="transmembrane region" description="Helical" evidence="5">
    <location>
        <begin position="81"/>
        <end position="99"/>
    </location>
</feature>
<dbReference type="Pfam" id="PF07690">
    <property type="entry name" value="MFS_1"/>
    <property type="match status" value="1"/>
</dbReference>
<proteinExistence type="predicted"/>
<evidence type="ECO:0000256" key="3">
    <source>
        <dbReference type="ARBA" id="ARBA00022989"/>
    </source>
</evidence>
<dbReference type="CDD" id="cd17393">
    <property type="entry name" value="MFS_MosC_like"/>
    <property type="match status" value="1"/>
</dbReference>
<sequence length="384" mass="40702">MDSTLVQPLVSKKAARLSIGAFFFIAGLCFASWASRIPDIKQQLQLSDGGLGAVLLALPVGLMVSLPFSGWLVHHFGSRKMVLLAAILYPLVLCNIGLVQQTWQLVVVLFAFGLLGNLFNISVNTQAVSLEVLYGRSIMASFHGIWSLAGFTGASIGTLMINFHLAPFTHFCTIAATAYLMVALLYRNSLRQDINADGDRPLFARPDATLLKLGLIAMCCMVCEGAMFDWSGVYFQKVVAVSKGLIPLGYTAFMCTMAGGRFAGDKLVTRLGTLRMLQFSGLVIATGLAIAIIFPTLVTATLGFMLVGIGVSSVVPLVYGVAGKSTVFSPGVALAAVSTIGYLGFLAGPPMIGFIAQAASLRLSFAVIAVLGFTTTIISTKTKF</sequence>
<protein>
    <submittedName>
        <fullName evidence="6">MFS transporter</fullName>
    </submittedName>
</protein>
<dbReference type="PANTHER" id="PTHR23514:SF13">
    <property type="entry name" value="INNER MEMBRANE PROTEIN YBJJ"/>
    <property type="match status" value="1"/>
</dbReference>
<feature type="transmembrane region" description="Helical" evidence="5">
    <location>
        <begin position="210"/>
        <end position="233"/>
    </location>
</feature>
<dbReference type="RefSeq" id="WP_014220560.1">
    <property type="nucleotide sequence ID" value="NZ_LWBO01000044.1"/>
</dbReference>
<comment type="caution">
    <text evidence="6">The sequence shown here is derived from an EMBL/GenBank/DDBJ whole genome shotgun (WGS) entry which is preliminary data.</text>
</comment>
<dbReference type="InterPro" id="IPR051788">
    <property type="entry name" value="MFS_Transporter"/>
</dbReference>
<feature type="transmembrane region" description="Helical" evidence="5">
    <location>
        <begin position="245"/>
        <end position="264"/>
    </location>
</feature>
<feature type="transmembrane region" description="Helical" evidence="5">
    <location>
        <begin position="14"/>
        <end position="33"/>
    </location>
</feature>
<gene>
    <name evidence="6" type="ORF">A4D02_11885</name>
</gene>
<dbReference type="Gene3D" id="1.20.1250.20">
    <property type="entry name" value="MFS general substrate transporter like domains"/>
    <property type="match status" value="1"/>
</dbReference>
<dbReference type="SUPFAM" id="SSF103473">
    <property type="entry name" value="MFS general substrate transporter"/>
    <property type="match status" value="1"/>
</dbReference>
<name>A0ABX3NPU7_9BACT</name>
<evidence type="ECO:0000256" key="5">
    <source>
        <dbReference type="SAM" id="Phobius"/>
    </source>
</evidence>
<comment type="subcellular location">
    <subcellularLocation>
        <location evidence="1">Membrane</location>
        <topology evidence="1">Multi-pass membrane protein</topology>
    </subcellularLocation>
</comment>
<feature type="transmembrane region" description="Helical" evidence="5">
    <location>
        <begin position="53"/>
        <end position="74"/>
    </location>
</feature>
<feature type="transmembrane region" description="Helical" evidence="5">
    <location>
        <begin position="168"/>
        <end position="186"/>
    </location>
</feature>
<keyword evidence="3 5" id="KW-1133">Transmembrane helix</keyword>
<feature type="transmembrane region" description="Helical" evidence="5">
    <location>
        <begin position="105"/>
        <end position="123"/>
    </location>
</feature>
<keyword evidence="4 5" id="KW-0472">Membrane</keyword>
<dbReference type="EMBL" id="LWBO01000044">
    <property type="protein sequence ID" value="OQP42280.1"/>
    <property type="molecule type" value="Genomic_DNA"/>
</dbReference>
<keyword evidence="2 5" id="KW-0812">Transmembrane</keyword>
<dbReference type="PANTHER" id="PTHR23514">
    <property type="entry name" value="BYPASS OF STOP CODON PROTEIN 6"/>
    <property type="match status" value="1"/>
</dbReference>
<feature type="transmembrane region" description="Helical" evidence="5">
    <location>
        <begin position="276"/>
        <end position="294"/>
    </location>
</feature>
<evidence type="ECO:0000256" key="1">
    <source>
        <dbReference type="ARBA" id="ARBA00004141"/>
    </source>
</evidence>
<accession>A0ABX3NPU7</accession>
<evidence type="ECO:0000256" key="2">
    <source>
        <dbReference type="ARBA" id="ARBA00022692"/>
    </source>
</evidence>
<evidence type="ECO:0000313" key="6">
    <source>
        <dbReference type="EMBL" id="OQP42280.1"/>
    </source>
</evidence>
<feature type="transmembrane region" description="Helical" evidence="5">
    <location>
        <begin position="327"/>
        <end position="348"/>
    </location>
</feature>
<feature type="transmembrane region" description="Helical" evidence="5">
    <location>
        <begin position="300"/>
        <end position="320"/>
    </location>
</feature>
<dbReference type="InterPro" id="IPR011701">
    <property type="entry name" value="MFS"/>
</dbReference>
<reference evidence="6 7" key="1">
    <citation type="submission" date="2016-04" db="EMBL/GenBank/DDBJ databases">
        <authorList>
            <person name="Chen L."/>
            <person name="Zhuang W."/>
            <person name="Wang G."/>
        </authorList>
    </citation>
    <scope>NUCLEOTIDE SEQUENCE [LARGE SCALE GENOMIC DNA]</scope>
    <source>
        <strain evidence="7">GR20</strain>
    </source>
</reference>
<dbReference type="Proteomes" id="UP000192277">
    <property type="component" value="Unassembled WGS sequence"/>
</dbReference>
<keyword evidence="7" id="KW-1185">Reference proteome</keyword>
<dbReference type="InterPro" id="IPR036259">
    <property type="entry name" value="MFS_trans_sf"/>
</dbReference>
<organism evidence="6 7">
    <name type="scientific">Niastella koreensis</name>
    <dbReference type="NCBI Taxonomy" id="354356"/>
    <lineage>
        <taxon>Bacteria</taxon>
        <taxon>Pseudomonadati</taxon>
        <taxon>Bacteroidota</taxon>
        <taxon>Chitinophagia</taxon>
        <taxon>Chitinophagales</taxon>
        <taxon>Chitinophagaceae</taxon>
        <taxon>Niastella</taxon>
    </lineage>
</organism>
<evidence type="ECO:0000313" key="7">
    <source>
        <dbReference type="Proteomes" id="UP000192277"/>
    </source>
</evidence>
<evidence type="ECO:0000256" key="4">
    <source>
        <dbReference type="ARBA" id="ARBA00023136"/>
    </source>
</evidence>